<dbReference type="PANTHER" id="PTHR11705:SF147">
    <property type="entry name" value="INACTIVE METALLOCARBOXYPEPTIDASE ECM14"/>
    <property type="match status" value="1"/>
</dbReference>
<feature type="domain" description="Peptidase M14" evidence="15">
    <location>
        <begin position="188"/>
        <end position="515"/>
    </location>
</feature>
<keyword evidence="5" id="KW-0479">Metal-binding</keyword>
<evidence type="ECO:0000259" key="15">
    <source>
        <dbReference type="PROSITE" id="PS52035"/>
    </source>
</evidence>
<dbReference type="PROSITE" id="PS00132">
    <property type="entry name" value="CARBOXYPEPT_ZN_1"/>
    <property type="match status" value="1"/>
</dbReference>
<feature type="chain" id="PRO_5046931235" description="Inactive metallocarboxypeptidase ECM14" evidence="14">
    <location>
        <begin position="22"/>
        <end position="559"/>
    </location>
</feature>
<evidence type="ECO:0000256" key="5">
    <source>
        <dbReference type="ARBA" id="ARBA00022723"/>
    </source>
</evidence>
<accession>A0ABQ9NVR8</accession>
<comment type="caution">
    <text evidence="12">Lacks conserved residue(s) required for the propagation of feature annotation.</text>
</comment>
<organism evidence="16 17">
    <name type="scientific">Coniosporium apollinis</name>
    <dbReference type="NCBI Taxonomy" id="61459"/>
    <lineage>
        <taxon>Eukaryota</taxon>
        <taxon>Fungi</taxon>
        <taxon>Dikarya</taxon>
        <taxon>Ascomycota</taxon>
        <taxon>Pezizomycotina</taxon>
        <taxon>Dothideomycetes</taxon>
        <taxon>Dothideomycetes incertae sedis</taxon>
        <taxon>Coniosporium</taxon>
    </lineage>
</organism>
<reference evidence="16" key="1">
    <citation type="submission" date="2022-10" db="EMBL/GenBank/DDBJ databases">
        <title>Culturing micro-colonial fungi from biological soil crusts in the Mojave desert and describing Neophaeococcomyces mojavensis, and introducing the new genera and species Taxawa tesnikishii.</title>
        <authorList>
            <person name="Kurbessoian T."/>
            <person name="Stajich J.E."/>
        </authorList>
    </citation>
    <scope>NUCLEOTIDE SEQUENCE</scope>
    <source>
        <strain evidence="16">TK_1</strain>
    </source>
</reference>
<dbReference type="Proteomes" id="UP001172684">
    <property type="component" value="Unassembled WGS sequence"/>
</dbReference>
<keyword evidence="4" id="KW-0964">Secreted</keyword>
<evidence type="ECO:0000256" key="1">
    <source>
        <dbReference type="ARBA" id="ARBA00001947"/>
    </source>
</evidence>
<protein>
    <recommendedName>
        <fullName evidence="10">Inactive metallocarboxypeptidase ECM14</fullName>
    </recommendedName>
    <alternativeName>
        <fullName evidence="11">Inactive metallocarboxypeptidase ecm14</fullName>
    </alternativeName>
</protein>
<keyword evidence="7" id="KW-0862">Zinc</keyword>
<dbReference type="Pfam" id="PF00246">
    <property type="entry name" value="Peptidase_M14"/>
    <property type="match status" value="1"/>
</dbReference>
<dbReference type="InterPro" id="IPR000834">
    <property type="entry name" value="Peptidase_M14"/>
</dbReference>
<evidence type="ECO:0000256" key="10">
    <source>
        <dbReference type="ARBA" id="ARBA00026187"/>
    </source>
</evidence>
<dbReference type="PROSITE" id="PS52035">
    <property type="entry name" value="PEPTIDASE_M14"/>
    <property type="match status" value="1"/>
</dbReference>
<feature type="signal peptide" evidence="14">
    <location>
        <begin position="1"/>
        <end position="21"/>
    </location>
</feature>
<evidence type="ECO:0000256" key="7">
    <source>
        <dbReference type="ARBA" id="ARBA00022833"/>
    </source>
</evidence>
<evidence type="ECO:0000256" key="11">
    <source>
        <dbReference type="ARBA" id="ARBA00026213"/>
    </source>
</evidence>
<sequence>MRLHLPTFAALLLAAPALSAASAHQQASQQQPIQLWRKALNKISSVNWVHHPGKTSIATAGGEEKEAQRQQLPLELLSRYGKDVVWRFNLTSAEDALALAKASGELALDVWEFNDNWVDVRLAKDAVPKLLDLLPPSLQQSHTPLFGDLELAEAVFASYPSSTTPITPTPRSFTPSLRPPSTDIFFQEYRPLSVITPWMRLMASIFTTHVRFLNIGVSHEGRDIPALRLGVHPKNNKDKSSGPRKTILITGGSHAREWISTSTVTYVAWSIITSYGKSALVTSMLESFDWVFVPTLNPDGYVYSWETDRLWRKSRQPTGSKFCAGIDLDRSYPFHWDGNITRENPCSETYAGREAFEGVETKRFAEWAKNETEHNNVTLVGFLDLHSYSQQVLWPYSYSCEAEPPGLENLEELALGLAKAMRLTRGGAHYMAASACEGNVGFRSSKAGEKKGRMFAIESGGGSALDWFYEELRVEYAYQIKLRDTGSYGFLLPKGNIVPTGREVLDAVYYFGKYLMGEVGLKESGKLEGKPHKEASQDDTIIRPHEEEEGPRELRRRRL</sequence>
<dbReference type="EMBL" id="JAPDRL010000025">
    <property type="protein sequence ID" value="KAJ9665756.1"/>
    <property type="molecule type" value="Genomic_DNA"/>
</dbReference>
<evidence type="ECO:0000256" key="6">
    <source>
        <dbReference type="ARBA" id="ARBA00022729"/>
    </source>
</evidence>
<evidence type="ECO:0000313" key="17">
    <source>
        <dbReference type="Proteomes" id="UP001172684"/>
    </source>
</evidence>
<dbReference type="SMART" id="SM00631">
    <property type="entry name" value="Zn_pept"/>
    <property type="match status" value="1"/>
</dbReference>
<evidence type="ECO:0000256" key="12">
    <source>
        <dbReference type="PROSITE-ProRule" id="PRU01379"/>
    </source>
</evidence>
<dbReference type="PRINTS" id="PR00765">
    <property type="entry name" value="CRBOXYPTASEA"/>
</dbReference>
<comment type="similarity">
    <text evidence="3 12">Belongs to the peptidase M14 family.</text>
</comment>
<dbReference type="Gene3D" id="3.40.630.10">
    <property type="entry name" value="Zn peptidases"/>
    <property type="match status" value="1"/>
</dbReference>
<name>A0ABQ9NVR8_9PEZI</name>
<comment type="function">
    <text evidence="9">Inactive carboxypeptidase that may play a role in cell wall organization and biogenesis.</text>
</comment>
<comment type="caution">
    <text evidence="16">The sequence shown here is derived from an EMBL/GenBank/DDBJ whole genome shotgun (WGS) entry which is preliminary data.</text>
</comment>
<evidence type="ECO:0000256" key="14">
    <source>
        <dbReference type="SAM" id="SignalP"/>
    </source>
</evidence>
<evidence type="ECO:0000256" key="8">
    <source>
        <dbReference type="ARBA" id="ARBA00023157"/>
    </source>
</evidence>
<dbReference type="SUPFAM" id="SSF53187">
    <property type="entry name" value="Zn-dependent exopeptidases"/>
    <property type="match status" value="1"/>
</dbReference>
<feature type="compositionally biased region" description="Basic and acidic residues" evidence="13">
    <location>
        <begin position="525"/>
        <end position="546"/>
    </location>
</feature>
<keyword evidence="8" id="KW-1015">Disulfide bond</keyword>
<evidence type="ECO:0000256" key="4">
    <source>
        <dbReference type="ARBA" id="ARBA00022525"/>
    </source>
</evidence>
<comment type="cofactor">
    <cofactor evidence="1">
        <name>Zn(2+)</name>
        <dbReference type="ChEBI" id="CHEBI:29105"/>
    </cofactor>
</comment>
<evidence type="ECO:0000256" key="2">
    <source>
        <dbReference type="ARBA" id="ARBA00004613"/>
    </source>
</evidence>
<keyword evidence="17" id="KW-1185">Reference proteome</keyword>
<evidence type="ECO:0000256" key="13">
    <source>
        <dbReference type="SAM" id="MobiDB-lite"/>
    </source>
</evidence>
<dbReference type="CDD" id="cd03860">
    <property type="entry name" value="M14_CP_A-B_like"/>
    <property type="match status" value="1"/>
</dbReference>
<feature type="region of interest" description="Disordered" evidence="13">
    <location>
        <begin position="525"/>
        <end position="559"/>
    </location>
</feature>
<evidence type="ECO:0000313" key="16">
    <source>
        <dbReference type="EMBL" id="KAJ9665756.1"/>
    </source>
</evidence>
<dbReference type="PANTHER" id="PTHR11705">
    <property type="entry name" value="PROTEASE FAMILY M14 CARBOXYPEPTIDASE A,B"/>
    <property type="match status" value="1"/>
</dbReference>
<dbReference type="InterPro" id="IPR057246">
    <property type="entry name" value="CARBOXYPEPT_ZN_1"/>
</dbReference>
<evidence type="ECO:0000256" key="9">
    <source>
        <dbReference type="ARBA" id="ARBA00025210"/>
    </source>
</evidence>
<proteinExistence type="inferred from homology"/>
<evidence type="ECO:0000256" key="3">
    <source>
        <dbReference type="ARBA" id="ARBA00005988"/>
    </source>
</evidence>
<keyword evidence="6 14" id="KW-0732">Signal</keyword>
<comment type="subcellular location">
    <subcellularLocation>
        <location evidence="2">Secreted</location>
    </subcellularLocation>
</comment>
<gene>
    <name evidence="16" type="primary">ECM14</name>
    <name evidence="16" type="ORF">H2201_004064</name>
</gene>